<sequence length="272" mass="30173">MSSQTCNCPPTRADKVAQLSSSLQAANISPTLINQSLRPLGTAAFSTDMDLNAVFGNGRDKISLLPSVTPVTPTAGDRDANGLLTETAANAHVQTLIRQGIIPVYTGKNNTVVEQKQKTLLANSKEEFDFYYVRYAESLRRLFEQVNKNATSPSKVAQDSITEQVKITRQLNIKLNDLVQIIIALTRYIQSNTTQLNQNVATFAQKIEDEKQKLVHQHKMISSDEAASNLSKEMVKYTEQKARYTDNLLSVYSVLNIVALGLLVYVFRSTTE</sequence>
<protein>
    <submittedName>
        <fullName evidence="2">Uncharacterized protein</fullName>
    </submittedName>
</protein>
<evidence type="ECO:0000256" key="1">
    <source>
        <dbReference type="SAM" id="Phobius"/>
    </source>
</evidence>
<keyword evidence="1" id="KW-0472">Membrane</keyword>
<keyword evidence="1" id="KW-0812">Transmembrane</keyword>
<keyword evidence="1" id="KW-1133">Transmembrane helix</keyword>
<evidence type="ECO:0000313" key="2">
    <source>
        <dbReference type="EMBL" id="QHU18776.1"/>
    </source>
</evidence>
<proteinExistence type="predicted"/>
<dbReference type="AlphaFoldDB" id="A0A6C0KNQ0"/>
<reference evidence="2" key="1">
    <citation type="journal article" date="2020" name="Nature">
        <title>Giant virus diversity and host interactions through global metagenomics.</title>
        <authorList>
            <person name="Schulz F."/>
            <person name="Roux S."/>
            <person name="Paez-Espino D."/>
            <person name="Jungbluth S."/>
            <person name="Walsh D.A."/>
            <person name="Denef V.J."/>
            <person name="McMahon K.D."/>
            <person name="Konstantinidis K.T."/>
            <person name="Eloe-Fadrosh E.A."/>
            <person name="Kyrpides N.C."/>
            <person name="Woyke T."/>
        </authorList>
    </citation>
    <scope>NUCLEOTIDE SEQUENCE</scope>
    <source>
        <strain evidence="2">GVMAG-S-3300013006-158</strain>
    </source>
</reference>
<dbReference type="EMBL" id="MN740937">
    <property type="protein sequence ID" value="QHU18776.1"/>
    <property type="molecule type" value="Genomic_DNA"/>
</dbReference>
<name>A0A6C0KNQ0_9ZZZZ</name>
<feature type="transmembrane region" description="Helical" evidence="1">
    <location>
        <begin position="249"/>
        <end position="267"/>
    </location>
</feature>
<accession>A0A6C0KNQ0</accession>
<organism evidence="2">
    <name type="scientific">viral metagenome</name>
    <dbReference type="NCBI Taxonomy" id="1070528"/>
    <lineage>
        <taxon>unclassified sequences</taxon>
        <taxon>metagenomes</taxon>
        <taxon>organismal metagenomes</taxon>
    </lineage>
</organism>